<dbReference type="Proteomes" id="UP000738349">
    <property type="component" value="Unassembled WGS sequence"/>
</dbReference>
<accession>A0A9P9IIE3</accession>
<organism evidence="1 2">
    <name type="scientific">Dactylonectria macrodidyma</name>
    <dbReference type="NCBI Taxonomy" id="307937"/>
    <lineage>
        <taxon>Eukaryota</taxon>
        <taxon>Fungi</taxon>
        <taxon>Dikarya</taxon>
        <taxon>Ascomycota</taxon>
        <taxon>Pezizomycotina</taxon>
        <taxon>Sordariomycetes</taxon>
        <taxon>Hypocreomycetidae</taxon>
        <taxon>Hypocreales</taxon>
        <taxon>Nectriaceae</taxon>
        <taxon>Dactylonectria</taxon>
    </lineage>
</organism>
<proteinExistence type="predicted"/>
<dbReference type="AlphaFoldDB" id="A0A9P9IIE3"/>
<reference evidence="1" key="1">
    <citation type="journal article" date="2021" name="Nat. Commun.">
        <title>Genetic determinants of endophytism in the Arabidopsis root mycobiome.</title>
        <authorList>
            <person name="Mesny F."/>
            <person name="Miyauchi S."/>
            <person name="Thiergart T."/>
            <person name="Pickel B."/>
            <person name="Atanasova L."/>
            <person name="Karlsson M."/>
            <person name="Huettel B."/>
            <person name="Barry K.W."/>
            <person name="Haridas S."/>
            <person name="Chen C."/>
            <person name="Bauer D."/>
            <person name="Andreopoulos W."/>
            <person name="Pangilinan J."/>
            <person name="LaButti K."/>
            <person name="Riley R."/>
            <person name="Lipzen A."/>
            <person name="Clum A."/>
            <person name="Drula E."/>
            <person name="Henrissat B."/>
            <person name="Kohler A."/>
            <person name="Grigoriev I.V."/>
            <person name="Martin F.M."/>
            <person name="Hacquard S."/>
        </authorList>
    </citation>
    <scope>NUCLEOTIDE SEQUENCE</scope>
    <source>
        <strain evidence="1">MPI-CAGE-AT-0147</strain>
    </source>
</reference>
<sequence>MGLSPNSGVYPWKTQHPPWPFVQLLLAELGNMKHLDRPAIFKARPNRMKGAMFGGLQSTALTKYIFMDEEQQLLAVKEMGMVLNYPNSLDIWSMFCDTYEALYGLMGDFDGFYAGSASGVAILSLQDE</sequence>
<name>A0A9P9IIE3_9HYPO</name>
<gene>
    <name evidence="1" type="ORF">EDB81DRAFT_666247</name>
</gene>
<evidence type="ECO:0000313" key="2">
    <source>
        <dbReference type="Proteomes" id="UP000738349"/>
    </source>
</evidence>
<evidence type="ECO:0000313" key="1">
    <source>
        <dbReference type="EMBL" id="KAH7121711.1"/>
    </source>
</evidence>
<protein>
    <submittedName>
        <fullName evidence="1">Uncharacterized protein</fullName>
    </submittedName>
</protein>
<comment type="caution">
    <text evidence="1">The sequence shown here is derived from an EMBL/GenBank/DDBJ whole genome shotgun (WGS) entry which is preliminary data.</text>
</comment>
<dbReference type="EMBL" id="JAGMUV010000024">
    <property type="protein sequence ID" value="KAH7121711.1"/>
    <property type="molecule type" value="Genomic_DNA"/>
</dbReference>
<dbReference type="OrthoDB" id="73875at2759"/>
<keyword evidence="2" id="KW-1185">Reference proteome</keyword>